<evidence type="ECO:0000313" key="3">
    <source>
        <dbReference type="Proteomes" id="UP001211711"/>
    </source>
</evidence>
<dbReference type="Proteomes" id="UP001211711">
    <property type="component" value="Unassembled WGS sequence"/>
</dbReference>
<dbReference type="SUPFAM" id="SSF51735">
    <property type="entry name" value="NAD(P)-binding Rossmann-fold domains"/>
    <property type="match status" value="1"/>
</dbReference>
<dbReference type="PANTHER" id="PTHR42760">
    <property type="entry name" value="SHORT-CHAIN DEHYDROGENASES/REDUCTASES FAMILY MEMBER"/>
    <property type="match status" value="1"/>
</dbReference>
<proteinExistence type="inferred from homology"/>
<reference evidence="2 3" key="1">
    <citation type="submission" date="2023-01" db="EMBL/GenBank/DDBJ databases">
        <title>Genomes from the Australian National Cyanobacteria Reference Collection.</title>
        <authorList>
            <person name="Willis A."/>
            <person name="Lee E.M.F."/>
        </authorList>
    </citation>
    <scope>NUCLEOTIDE SEQUENCE [LARGE SCALE GENOMIC DNA]</scope>
    <source>
        <strain evidence="2 3">CS-549</strain>
    </source>
</reference>
<dbReference type="CDD" id="cd05233">
    <property type="entry name" value="SDR_c"/>
    <property type="match status" value="1"/>
</dbReference>
<dbReference type="EMBL" id="JAQMTI010000147">
    <property type="protein sequence ID" value="MDB9442156.1"/>
    <property type="molecule type" value="Genomic_DNA"/>
</dbReference>
<comment type="caution">
    <text evidence="2">The sequence shown here is derived from an EMBL/GenBank/DDBJ whole genome shotgun (WGS) entry which is preliminary data.</text>
</comment>
<protein>
    <submittedName>
        <fullName evidence="2">SDR family NAD(P)-dependent oxidoreductase</fullName>
    </submittedName>
</protein>
<comment type="similarity">
    <text evidence="1">Belongs to the short-chain dehydrogenases/reductases (SDR) family.</text>
</comment>
<dbReference type="InterPro" id="IPR036291">
    <property type="entry name" value="NAD(P)-bd_dom_sf"/>
</dbReference>
<dbReference type="InterPro" id="IPR002347">
    <property type="entry name" value="SDR_fam"/>
</dbReference>
<name>A0ABT4ZRX5_9CYAN</name>
<dbReference type="RefSeq" id="WP_096571418.1">
    <property type="nucleotide sequence ID" value="NZ_JAQMTI010000147.1"/>
</dbReference>
<organism evidence="2 3">
    <name type="scientific">Sphaerospermopsis kisseleviana CS-549</name>
    <dbReference type="NCBI Taxonomy" id="3021783"/>
    <lineage>
        <taxon>Bacteria</taxon>
        <taxon>Bacillati</taxon>
        <taxon>Cyanobacteriota</taxon>
        <taxon>Cyanophyceae</taxon>
        <taxon>Nostocales</taxon>
        <taxon>Aphanizomenonaceae</taxon>
        <taxon>Sphaerospermopsis</taxon>
        <taxon>Sphaerospermopsis kisseleviana</taxon>
    </lineage>
</organism>
<keyword evidence="3" id="KW-1185">Reference proteome</keyword>
<evidence type="ECO:0000313" key="2">
    <source>
        <dbReference type="EMBL" id="MDB9442156.1"/>
    </source>
</evidence>
<dbReference type="Pfam" id="PF13561">
    <property type="entry name" value="adh_short_C2"/>
    <property type="match status" value="1"/>
</dbReference>
<gene>
    <name evidence="2" type="ORF">PN497_12405</name>
</gene>
<evidence type="ECO:0000256" key="1">
    <source>
        <dbReference type="ARBA" id="ARBA00006484"/>
    </source>
</evidence>
<dbReference type="Gene3D" id="3.40.50.720">
    <property type="entry name" value="NAD(P)-binding Rossmann-like Domain"/>
    <property type="match status" value="1"/>
</dbReference>
<accession>A0ABT4ZRX5</accession>
<sequence length="233" mass="25591">MEKSFIITGTRKGLGKEIAEYYLSLGNRVAGCSRGASSIQHQKYLHFELDVSEEKAVVSMVNQVNKTFGKIDILLNNAGIAAMNHLLTTPLQTAHTIFNTNFFGTFLFTREAAKAMMKHKQGCIVNYTTVASPLNLAGEAVYTASKAAIESLTRVTAKELAPFNIRVNAVGPTPIPTDLIRNIPQNKLEELTNQQIIRRLGNVDDVINVIDFFISERSKFITGQTIFLGGVIG</sequence>
<dbReference type="PRINTS" id="PR00081">
    <property type="entry name" value="GDHRDH"/>
</dbReference>
<dbReference type="PRINTS" id="PR00080">
    <property type="entry name" value="SDRFAMILY"/>
</dbReference>